<dbReference type="Proteomes" id="UP000003793">
    <property type="component" value="Unassembled WGS sequence"/>
</dbReference>
<reference evidence="1 2" key="1">
    <citation type="submission" date="2009-02" db="EMBL/GenBank/DDBJ databases">
        <authorList>
            <person name="Fulton L."/>
            <person name="Clifton S."/>
            <person name="Fulton B."/>
            <person name="Xu J."/>
            <person name="Minx P."/>
            <person name="Pepin K.H."/>
            <person name="Johnson M."/>
            <person name="Bhonagiri V."/>
            <person name="Nash W.E."/>
            <person name="Mardis E.R."/>
            <person name="Wilson R.K."/>
        </authorList>
    </citation>
    <scope>NUCLEOTIDE SEQUENCE [LARGE SCALE GENOMIC DNA]</scope>
    <source>
        <strain evidence="1 2">ATCC 27758</strain>
    </source>
</reference>
<name>C0B5X3_9FIRM</name>
<dbReference type="HOGENOM" id="CLU_3250050_0_0_9"/>
<sequence length="42" mass="4812">MIPVFHLHCTNMEFSIFIFSGGCFVQMDKLFATDRSLPKSKS</sequence>
<protein>
    <submittedName>
        <fullName evidence="1">Uncharacterized protein</fullName>
    </submittedName>
</protein>
<evidence type="ECO:0000313" key="1">
    <source>
        <dbReference type="EMBL" id="EEG91107.1"/>
    </source>
</evidence>
<proteinExistence type="predicted"/>
<dbReference type="AlphaFoldDB" id="C0B5X3"/>
<reference evidence="1 2" key="2">
    <citation type="submission" date="2009-03" db="EMBL/GenBank/DDBJ databases">
        <title>Draft genome sequence of Coprococcus comes (ATCC 27758).</title>
        <authorList>
            <person name="Sudarsanam P."/>
            <person name="Ley R."/>
            <person name="Guruge J."/>
            <person name="Turnbaugh P.J."/>
            <person name="Mahowald M."/>
            <person name="Liep D."/>
            <person name="Gordon J."/>
        </authorList>
    </citation>
    <scope>NUCLEOTIDE SEQUENCE [LARGE SCALE GENOMIC DNA]</scope>
    <source>
        <strain evidence="1 2">ATCC 27758</strain>
    </source>
</reference>
<evidence type="ECO:0000313" key="2">
    <source>
        <dbReference type="Proteomes" id="UP000003793"/>
    </source>
</evidence>
<organism evidence="1 2">
    <name type="scientific">Coprococcus comes ATCC 27758</name>
    <dbReference type="NCBI Taxonomy" id="470146"/>
    <lineage>
        <taxon>Bacteria</taxon>
        <taxon>Bacillati</taxon>
        <taxon>Bacillota</taxon>
        <taxon>Clostridia</taxon>
        <taxon>Lachnospirales</taxon>
        <taxon>Lachnospiraceae</taxon>
        <taxon>Coprococcus</taxon>
    </lineage>
</organism>
<dbReference type="EMBL" id="ABVR01000034">
    <property type="protein sequence ID" value="EEG91107.1"/>
    <property type="molecule type" value="Genomic_DNA"/>
</dbReference>
<accession>C0B5X3</accession>
<comment type="caution">
    <text evidence="1">The sequence shown here is derived from an EMBL/GenBank/DDBJ whole genome shotgun (WGS) entry which is preliminary data.</text>
</comment>
<gene>
    <name evidence="1" type="ORF">COPCOM_00544</name>
</gene>